<name>A0AAV2Z2I2_9STRA</name>
<keyword evidence="10" id="KW-1185">Reference proteome</keyword>
<evidence type="ECO:0000256" key="8">
    <source>
        <dbReference type="SAM" id="SignalP"/>
    </source>
</evidence>
<dbReference type="Proteomes" id="UP001146120">
    <property type="component" value="Unassembled WGS sequence"/>
</dbReference>
<sequence>MVVKLVRLVVVALCALAVGTDATEKVVKREKVYEQLQTPPVVLMHGMGDAAGNSGMKHIRDLISKHLGGTYVTNIQLGNSIGEDVQNSYLITMDKQLDMFAAIVRKVSYDRFRDPKLANGFNAAGFSQGNLLIRGYIERYNNPPVLNFISFHGPLAGVGALPQCKPTQFICREINRLIGTQVYSDRVQKHLAQSNYFRDPLKIDEYLQHVHFLPDLNNEGKSVNATYKENFIKLHNLALVRANADTQVVPKDAEWFGAYADGSNYDKILGFNETRWYKEDLFGLQTLDRAGKVHFFETAGDHLRFSNDFILSLVDRFFQPTLI</sequence>
<accession>A0AAV2Z2I2</accession>
<evidence type="ECO:0000256" key="1">
    <source>
        <dbReference type="ARBA" id="ARBA00012423"/>
    </source>
</evidence>
<evidence type="ECO:0000256" key="6">
    <source>
        <dbReference type="ARBA" id="ARBA00023180"/>
    </source>
</evidence>
<dbReference type="GO" id="GO:0005764">
    <property type="term" value="C:lysosome"/>
    <property type="evidence" value="ECO:0007669"/>
    <property type="project" value="TreeGrafter"/>
</dbReference>
<reference evidence="9" key="1">
    <citation type="submission" date="2022-11" db="EMBL/GenBank/DDBJ databases">
        <authorList>
            <person name="Morgan W.R."/>
            <person name="Tartar A."/>
        </authorList>
    </citation>
    <scope>NUCLEOTIDE SEQUENCE</scope>
    <source>
        <strain evidence="9">ARSEF 373</strain>
    </source>
</reference>
<keyword evidence="6" id="KW-0325">Glycoprotein</keyword>
<dbReference type="FunFam" id="3.40.50.1820:FF:001103">
    <property type="entry name" value="Uncharacterized protein"/>
    <property type="match status" value="1"/>
</dbReference>
<reference evidence="9" key="2">
    <citation type="journal article" date="2023" name="Microbiol Resour">
        <title>Decontamination and Annotation of the Draft Genome Sequence of the Oomycete Lagenidium giganteum ARSEF 373.</title>
        <authorList>
            <person name="Morgan W.R."/>
            <person name="Tartar A."/>
        </authorList>
    </citation>
    <scope>NUCLEOTIDE SEQUENCE</scope>
    <source>
        <strain evidence="9">ARSEF 373</strain>
    </source>
</reference>
<feature type="signal peptide" evidence="8">
    <location>
        <begin position="1"/>
        <end position="22"/>
    </location>
</feature>
<protein>
    <recommendedName>
        <fullName evidence="2">Palmitoyl-protein thioesterase 1</fullName>
        <ecNumber evidence="1">3.1.2.22</ecNumber>
    </recommendedName>
    <alternativeName>
        <fullName evidence="7">Palmitoyl-protein hydrolase 1</fullName>
    </alternativeName>
</protein>
<evidence type="ECO:0000256" key="2">
    <source>
        <dbReference type="ARBA" id="ARBA00014212"/>
    </source>
</evidence>
<evidence type="ECO:0000256" key="3">
    <source>
        <dbReference type="ARBA" id="ARBA00022729"/>
    </source>
</evidence>
<evidence type="ECO:0000313" key="10">
    <source>
        <dbReference type="Proteomes" id="UP001146120"/>
    </source>
</evidence>
<evidence type="ECO:0000256" key="5">
    <source>
        <dbReference type="ARBA" id="ARBA00023157"/>
    </source>
</evidence>
<gene>
    <name evidence="9" type="ORF">N0F65_001395</name>
</gene>
<keyword evidence="4" id="KW-0378">Hydrolase</keyword>
<evidence type="ECO:0000313" key="9">
    <source>
        <dbReference type="EMBL" id="DAZ99567.1"/>
    </source>
</evidence>
<dbReference type="PRINTS" id="PR00414">
    <property type="entry name" value="PPTHIESTRASE"/>
</dbReference>
<evidence type="ECO:0000256" key="4">
    <source>
        <dbReference type="ARBA" id="ARBA00022801"/>
    </source>
</evidence>
<organism evidence="9 10">
    <name type="scientific">Lagenidium giganteum</name>
    <dbReference type="NCBI Taxonomy" id="4803"/>
    <lineage>
        <taxon>Eukaryota</taxon>
        <taxon>Sar</taxon>
        <taxon>Stramenopiles</taxon>
        <taxon>Oomycota</taxon>
        <taxon>Peronosporomycetes</taxon>
        <taxon>Pythiales</taxon>
        <taxon>Pythiaceae</taxon>
    </lineage>
</organism>
<keyword evidence="3 8" id="KW-0732">Signal</keyword>
<dbReference type="Gene3D" id="3.40.50.1820">
    <property type="entry name" value="alpha/beta hydrolase"/>
    <property type="match status" value="1"/>
</dbReference>
<feature type="chain" id="PRO_5043774683" description="Palmitoyl-protein thioesterase 1" evidence="8">
    <location>
        <begin position="23"/>
        <end position="323"/>
    </location>
</feature>
<dbReference type="EC" id="3.1.2.22" evidence="1"/>
<dbReference type="InterPro" id="IPR002472">
    <property type="entry name" value="Palm_thioest"/>
</dbReference>
<dbReference type="GO" id="GO:0008474">
    <property type="term" value="F:palmitoyl-(protein) hydrolase activity"/>
    <property type="evidence" value="ECO:0007669"/>
    <property type="project" value="UniProtKB-EC"/>
</dbReference>
<dbReference type="InterPro" id="IPR029058">
    <property type="entry name" value="AB_hydrolase_fold"/>
</dbReference>
<comment type="caution">
    <text evidence="9">The sequence shown here is derived from an EMBL/GenBank/DDBJ whole genome shotgun (WGS) entry which is preliminary data.</text>
</comment>
<dbReference type="PANTHER" id="PTHR11247:SF8">
    <property type="entry name" value="PALMITOYL-PROTEIN THIOESTERASE 1"/>
    <property type="match status" value="1"/>
</dbReference>
<dbReference type="SUPFAM" id="SSF53474">
    <property type="entry name" value="alpha/beta-Hydrolases"/>
    <property type="match status" value="1"/>
</dbReference>
<evidence type="ECO:0000256" key="7">
    <source>
        <dbReference type="ARBA" id="ARBA00031934"/>
    </source>
</evidence>
<dbReference type="AlphaFoldDB" id="A0AAV2Z2I2"/>
<proteinExistence type="predicted"/>
<dbReference type="Pfam" id="PF02089">
    <property type="entry name" value="Palm_thioest"/>
    <property type="match status" value="1"/>
</dbReference>
<keyword evidence="5" id="KW-1015">Disulfide bond</keyword>
<dbReference type="EMBL" id="DAKRPA010000080">
    <property type="protein sequence ID" value="DAZ99567.1"/>
    <property type="molecule type" value="Genomic_DNA"/>
</dbReference>
<dbReference type="PANTHER" id="PTHR11247">
    <property type="entry name" value="PALMITOYL-PROTEIN THIOESTERASE/DOLICHYLDIPHOSPHATASE 1"/>
    <property type="match status" value="1"/>
</dbReference>